<dbReference type="InterPro" id="IPR014710">
    <property type="entry name" value="RmlC-like_jellyroll"/>
</dbReference>
<dbReference type="InterPro" id="IPR001929">
    <property type="entry name" value="Germin"/>
</dbReference>
<evidence type="ECO:0000256" key="14">
    <source>
        <dbReference type="RuleBase" id="RU366015"/>
    </source>
</evidence>
<dbReference type="EMBL" id="OZ075137">
    <property type="protein sequence ID" value="CAL5005854.1"/>
    <property type="molecule type" value="Genomic_DNA"/>
</dbReference>
<evidence type="ECO:0000256" key="8">
    <source>
        <dbReference type="ARBA" id="ARBA00022729"/>
    </source>
</evidence>
<keyword evidence="5 14" id="KW-0052">Apoplast</keyword>
<evidence type="ECO:0000256" key="13">
    <source>
        <dbReference type="PIRSR" id="PIRSR601929-3"/>
    </source>
</evidence>
<proteinExistence type="inferred from homology"/>
<dbReference type="Proteomes" id="UP001497457">
    <property type="component" value="Chromosome 27b"/>
</dbReference>
<evidence type="ECO:0000313" key="16">
    <source>
        <dbReference type="EMBL" id="CAL5005854.1"/>
    </source>
</evidence>
<reference evidence="16" key="1">
    <citation type="submission" date="2024-10" db="EMBL/GenBank/DDBJ databases">
        <authorList>
            <person name="Ryan C."/>
        </authorList>
    </citation>
    <scope>NUCLEOTIDE SEQUENCE [LARGE SCALE GENOMIC DNA]</scope>
</reference>
<dbReference type="FunFam" id="2.60.120.10:FF:000047">
    <property type="entry name" value="Auxin-binding protein ABP19a"/>
    <property type="match status" value="1"/>
</dbReference>
<evidence type="ECO:0000256" key="9">
    <source>
        <dbReference type="ARBA" id="ARBA00023157"/>
    </source>
</evidence>
<evidence type="ECO:0000256" key="5">
    <source>
        <dbReference type="ARBA" id="ARBA00022523"/>
    </source>
</evidence>
<evidence type="ECO:0000259" key="15">
    <source>
        <dbReference type="SMART" id="SM00835"/>
    </source>
</evidence>
<sequence length="227" mass="24074">MVTMAPKAAVLHLIVLVLVPLLSLLLPFSSLALTQDFCVANLLLPDTPSGYPCKPKLAVTANDFYTDVLSRPGPVFAPFNTSLASANVKQVPGMNGLGISATRVDILPGGVVPLHTHPEASEFIYVLNGTMLAGFVSAETNVAYTKTLNKGDLYVFAQGLLHFQINLGNTTAVAINAYSSHNPGLQITDFGLFGNTLPAGVVSKVTFINEMEVDKLKKVFFPSAVPS</sequence>
<feature type="binding site" evidence="12">
    <location>
        <position position="122"/>
    </location>
    <ligand>
        <name>Mn(2+)</name>
        <dbReference type="ChEBI" id="CHEBI:29035"/>
    </ligand>
</feature>
<organism evidence="16 17">
    <name type="scientific">Urochloa decumbens</name>
    <dbReference type="NCBI Taxonomy" id="240449"/>
    <lineage>
        <taxon>Eukaryota</taxon>
        <taxon>Viridiplantae</taxon>
        <taxon>Streptophyta</taxon>
        <taxon>Embryophyta</taxon>
        <taxon>Tracheophyta</taxon>
        <taxon>Spermatophyta</taxon>
        <taxon>Magnoliopsida</taxon>
        <taxon>Liliopsida</taxon>
        <taxon>Poales</taxon>
        <taxon>Poaceae</taxon>
        <taxon>PACMAD clade</taxon>
        <taxon>Panicoideae</taxon>
        <taxon>Panicodae</taxon>
        <taxon>Paniceae</taxon>
        <taxon>Melinidinae</taxon>
        <taxon>Urochloa</taxon>
    </lineage>
</organism>
<feature type="binding site" evidence="12">
    <location>
        <position position="162"/>
    </location>
    <ligand>
        <name>Mn(2+)</name>
        <dbReference type="ChEBI" id="CHEBI:29035"/>
    </ligand>
</feature>
<comment type="subunit">
    <text evidence="4">Oligomer (believed to be a pentamer but probably hexamer).</text>
</comment>
<keyword evidence="6 14" id="KW-0964">Secreted</keyword>
<dbReference type="PRINTS" id="PR00325">
    <property type="entry name" value="GERMIN"/>
</dbReference>
<feature type="binding site" evidence="11">
    <location>
        <position position="117"/>
    </location>
    <ligand>
        <name>oxalate</name>
        <dbReference type="ChEBI" id="CHEBI:30623"/>
    </ligand>
</feature>
<feature type="binding site" evidence="12">
    <location>
        <position position="117"/>
    </location>
    <ligand>
        <name>Mn(2+)</name>
        <dbReference type="ChEBI" id="CHEBI:29035"/>
    </ligand>
</feature>
<evidence type="ECO:0000256" key="4">
    <source>
        <dbReference type="ARBA" id="ARBA00011268"/>
    </source>
</evidence>
<keyword evidence="9 13" id="KW-1015">Disulfide bond</keyword>
<comment type="subcellular location">
    <subcellularLocation>
        <location evidence="2 14">Secreted</location>
        <location evidence="2 14">Extracellular space</location>
        <location evidence="2 14">Apoplast</location>
    </subcellularLocation>
</comment>
<name>A0ABC9BTR1_9POAL</name>
<dbReference type="SUPFAM" id="SSF51182">
    <property type="entry name" value="RmlC-like cupins"/>
    <property type="match status" value="1"/>
</dbReference>
<dbReference type="Gene3D" id="2.60.120.10">
    <property type="entry name" value="Jelly Rolls"/>
    <property type="match status" value="1"/>
</dbReference>
<gene>
    <name evidence="16" type="ORF">URODEC1_LOCUS67706</name>
</gene>
<evidence type="ECO:0000256" key="7">
    <source>
        <dbReference type="ARBA" id="ARBA00022723"/>
    </source>
</evidence>
<comment type="similarity">
    <text evidence="3 14">Belongs to the germin family.</text>
</comment>
<evidence type="ECO:0000313" key="17">
    <source>
        <dbReference type="Proteomes" id="UP001497457"/>
    </source>
</evidence>
<dbReference type="PANTHER" id="PTHR31238">
    <property type="entry name" value="GERMIN-LIKE PROTEIN SUBFAMILY 3 MEMBER 3"/>
    <property type="match status" value="1"/>
</dbReference>
<keyword evidence="7 11" id="KW-0479">Metal-binding</keyword>
<evidence type="ECO:0000256" key="6">
    <source>
        <dbReference type="ARBA" id="ARBA00022525"/>
    </source>
</evidence>
<dbReference type="Pfam" id="PF00190">
    <property type="entry name" value="Cupin_1"/>
    <property type="match status" value="1"/>
</dbReference>
<dbReference type="InterPro" id="IPR011051">
    <property type="entry name" value="RmlC_Cupin_sf"/>
</dbReference>
<dbReference type="SMART" id="SM00835">
    <property type="entry name" value="Cupin_1"/>
    <property type="match status" value="1"/>
</dbReference>
<evidence type="ECO:0000256" key="1">
    <source>
        <dbReference type="ARBA" id="ARBA00003629"/>
    </source>
</evidence>
<feature type="disulfide bond" evidence="13">
    <location>
        <begin position="38"/>
        <end position="53"/>
    </location>
</feature>
<dbReference type="GO" id="GO:0030145">
    <property type="term" value="F:manganese ion binding"/>
    <property type="evidence" value="ECO:0007669"/>
    <property type="project" value="UniProtKB-UniRule"/>
</dbReference>
<feature type="binding site" evidence="11">
    <location>
        <position position="122"/>
    </location>
    <ligand>
        <name>oxalate</name>
        <dbReference type="ChEBI" id="CHEBI:30623"/>
    </ligand>
</feature>
<dbReference type="InterPro" id="IPR006045">
    <property type="entry name" value="Cupin_1"/>
</dbReference>
<evidence type="ECO:0000256" key="3">
    <source>
        <dbReference type="ARBA" id="ARBA00007456"/>
    </source>
</evidence>
<evidence type="ECO:0000256" key="2">
    <source>
        <dbReference type="ARBA" id="ARBA00004271"/>
    </source>
</evidence>
<evidence type="ECO:0000256" key="10">
    <source>
        <dbReference type="ARBA" id="ARBA00023211"/>
    </source>
</evidence>
<keyword evidence="17" id="KW-1185">Reference proteome</keyword>
<keyword evidence="10 11" id="KW-0464">Manganese</keyword>
<keyword evidence="8" id="KW-0732">Signal</keyword>
<dbReference type="CDD" id="cd02241">
    <property type="entry name" value="cupin_OxOx"/>
    <property type="match status" value="1"/>
</dbReference>
<evidence type="ECO:0000256" key="11">
    <source>
        <dbReference type="PIRSR" id="PIRSR601929-1"/>
    </source>
</evidence>
<dbReference type="GO" id="GO:0048046">
    <property type="term" value="C:apoplast"/>
    <property type="evidence" value="ECO:0007669"/>
    <property type="project" value="UniProtKB-SubCell"/>
</dbReference>
<protein>
    <recommendedName>
        <fullName evidence="14">Germin-like protein</fullName>
    </recommendedName>
</protein>
<accession>A0ABC9BTR1</accession>
<dbReference type="AlphaFoldDB" id="A0ABC9BTR1"/>
<feature type="binding site" evidence="12">
    <location>
        <position position="115"/>
    </location>
    <ligand>
        <name>Mn(2+)</name>
        <dbReference type="ChEBI" id="CHEBI:29035"/>
    </ligand>
</feature>
<comment type="function">
    <text evidence="1">May play a role in plant defense. Probably has no oxalate oxidase activity even if the active site is conserved.</text>
</comment>
<feature type="domain" description="Cupin type-1" evidence="15">
    <location>
        <begin position="67"/>
        <end position="214"/>
    </location>
</feature>
<evidence type="ECO:0000256" key="12">
    <source>
        <dbReference type="PIRSR" id="PIRSR601929-2"/>
    </source>
</evidence>